<dbReference type="Proteomes" id="UP000315289">
    <property type="component" value="Unassembled WGS sequence"/>
</dbReference>
<accession>A0A557SR15</accession>
<comment type="caution">
    <text evidence="1">The sequence shown here is derived from an EMBL/GenBank/DDBJ whole genome shotgun (WGS) entry which is preliminary data.</text>
</comment>
<dbReference type="InterPro" id="IPR043166">
    <property type="entry name" value="LarA-like_C"/>
</dbReference>
<reference evidence="1 2" key="1">
    <citation type="journal article" date="2019" name="Front. Microbiol.">
        <title>Ammonia Oxidation by the Arctic Terrestrial Thaumarchaeote Candidatus Nitrosocosmicus arcticus Is Stimulated by Increasing Temperatures.</title>
        <authorList>
            <person name="Alves R.J.E."/>
            <person name="Kerou M."/>
            <person name="Zappe A."/>
            <person name="Bittner R."/>
            <person name="Abby S.S."/>
            <person name="Schmidt H.A."/>
            <person name="Pfeifer K."/>
            <person name="Schleper C."/>
        </authorList>
    </citation>
    <scope>NUCLEOTIDE SEQUENCE [LARGE SCALE GENOMIC DNA]</scope>
    <source>
        <strain evidence="1 2">Kfb</strain>
    </source>
</reference>
<dbReference type="RefSeq" id="WP_144734845.1">
    <property type="nucleotide sequence ID" value="NZ_ML675595.1"/>
</dbReference>
<name>A0A557SR15_9ARCH</name>
<gene>
    <name evidence="1" type="ORF">NARC_220021</name>
</gene>
<dbReference type="PANTHER" id="PTHR33171:SF17">
    <property type="entry name" value="LARA-LIKE N-TERMINAL DOMAIN-CONTAINING PROTEIN"/>
    <property type="match status" value="1"/>
</dbReference>
<dbReference type="AlphaFoldDB" id="A0A557SR15"/>
<sequence length="370" mass="42030">MPEIWLGYGDSEIILDIKYENISHTPRPSMNQLDLEKLNIEIENKIVIQESTLILITSSFFFMIPMLTFIQNKSKELNIENIEYCILSKSIPQRVKQQLGENGISFSRLASEEVLDKVSKFNNIIIIDRIEYDPVFGYTGSPVRLLRECYPDGMNQVYSSIFDSLPQPGKYNEPLKLAIEVTSKLNFQSIHVISNNEGIDSIFIGDPTHSFNQAIERFKSITQPTAESSKSAFISGNTNYSGQLTLGNSLNLLWNNYHAVRDNGIIILLSENRGGVGNGALLKLIENRLDLNGLNKYHYSKDLEHINFLNLLREKYEIFLISSLPRIYSDKLGLKSLQRIKDGLDLIIEKNSKYSKSIIIPNSEITLVSV</sequence>
<dbReference type="EMBL" id="VOAH01000022">
    <property type="protein sequence ID" value="TVP39046.1"/>
    <property type="molecule type" value="Genomic_DNA"/>
</dbReference>
<protein>
    <submittedName>
        <fullName evidence="1">Uncharacterized protein</fullName>
    </submittedName>
</protein>
<proteinExistence type="predicted"/>
<dbReference type="Gene3D" id="3.90.226.30">
    <property type="match status" value="1"/>
</dbReference>
<evidence type="ECO:0000313" key="2">
    <source>
        <dbReference type="Proteomes" id="UP000315289"/>
    </source>
</evidence>
<dbReference type="PANTHER" id="PTHR33171">
    <property type="entry name" value="LAR_N DOMAIN-CONTAINING PROTEIN"/>
    <property type="match status" value="1"/>
</dbReference>
<keyword evidence="2" id="KW-1185">Reference proteome</keyword>
<organism evidence="1 2">
    <name type="scientific">Candidatus Nitrosocosmicus arcticus</name>
    <dbReference type="NCBI Taxonomy" id="2035267"/>
    <lineage>
        <taxon>Archaea</taxon>
        <taxon>Nitrososphaerota</taxon>
        <taxon>Nitrososphaeria</taxon>
        <taxon>Nitrososphaerales</taxon>
        <taxon>Nitrososphaeraceae</taxon>
        <taxon>Candidatus Nitrosocosmicus</taxon>
    </lineage>
</organism>
<dbReference type="OrthoDB" id="9050at2157"/>
<dbReference type="InterPro" id="IPR048068">
    <property type="entry name" value="LarA-like"/>
</dbReference>
<evidence type="ECO:0000313" key="1">
    <source>
        <dbReference type="EMBL" id="TVP39046.1"/>
    </source>
</evidence>